<dbReference type="Gene3D" id="2.40.50.140">
    <property type="entry name" value="Nucleic acid-binding proteins"/>
    <property type="match status" value="1"/>
</dbReference>
<dbReference type="HAMAP" id="MF_01884">
    <property type="entry name" value="Rho"/>
    <property type="match status" value="1"/>
</dbReference>
<dbReference type="InterPro" id="IPR011113">
    <property type="entry name" value="Rho_RNA-bd"/>
</dbReference>
<evidence type="ECO:0000313" key="13">
    <source>
        <dbReference type="EMBL" id="WDI33239.1"/>
    </source>
</evidence>
<dbReference type="GO" id="GO:0005829">
    <property type="term" value="C:cytosol"/>
    <property type="evidence" value="ECO:0007669"/>
    <property type="project" value="UniProtKB-ARBA"/>
</dbReference>
<dbReference type="NCBIfam" id="TIGR00767">
    <property type="entry name" value="rho"/>
    <property type="match status" value="1"/>
</dbReference>
<dbReference type="InterPro" id="IPR004665">
    <property type="entry name" value="Term_rho"/>
</dbReference>
<dbReference type="GO" id="GO:0004386">
    <property type="term" value="F:helicase activity"/>
    <property type="evidence" value="ECO:0007669"/>
    <property type="project" value="UniProtKB-UniRule"/>
</dbReference>
<dbReference type="CDD" id="cd01128">
    <property type="entry name" value="rho_factor_C"/>
    <property type="match status" value="1"/>
</dbReference>
<organism evidence="13 14">
    <name type="scientific">Hyphococcus flavus</name>
    <dbReference type="NCBI Taxonomy" id="1866326"/>
    <lineage>
        <taxon>Bacteria</taxon>
        <taxon>Pseudomonadati</taxon>
        <taxon>Pseudomonadota</taxon>
        <taxon>Alphaproteobacteria</taxon>
        <taxon>Parvularculales</taxon>
        <taxon>Parvularculaceae</taxon>
        <taxon>Hyphococcus</taxon>
    </lineage>
</organism>
<dbReference type="InterPro" id="IPR036269">
    <property type="entry name" value="Rho_N_sf"/>
</dbReference>
<evidence type="ECO:0000259" key="12">
    <source>
        <dbReference type="PROSITE" id="PS51856"/>
    </source>
</evidence>
<dbReference type="Gene3D" id="3.40.50.300">
    <property type="entry name" value="P-loop containing nucleotide triphosphate hydrolases"/>
    <property type="match status" value="1"/>
</dbReference>
<proteinExistence type="inferred from homology"/>
<dbReference type="PANTHER" id="PTHR46425">
    <property type="entry name" value="TRANSCRIPTION TERMINATION FACTOR RHO"/>
    <property type="match status" value="1"/>
</dbReference>
<feature type="region of interest" description="RNA-binding 2" evidence="9">
    <location>
        <begin position="284"/>
        <end position="288"/>
    </location>
</feature>
<dbReference type="InterPro" id="IPR011112">
    <property type="entry name" value="Rho-like_N"/>
</dbReference>
<evidence type="ECO:0000256" key="3">
    <source>
        <dbReference type="ARBA" id="ARBA00022801"/>
    </source>
</evidence>
<feature type="binding site" evidence="9">
    <location>
        <begin position="169"/>
        <end position="174"/>
    </location>
    <ligand>
        <name>ATP</name>
        <dbReference type="ChEBI" id="CHEBI:30616"/>
    </ligand>
</feature>
<evidence type="ECO:0000256" key="9">
    <source>
        <dbReference type="HAMAP-Rule" id="MF_01884"/>
    </source>
</evidence>
<evidence type="ECO:0000256" key="1">
    <source>
        <dbReference type="ARBA" id="ARBA00022472"/>
    </source>
</evidence>
<dbReference type="NCBIfam" id="NF006886">
    <property type="entry name" value="PRK09376.1"/>
    <property type="match status" value="1"/>
</dbReference>
<keyword evidence="7 9" id="KW-0805">Transcription regulation</keyword>
<dbReference type="InterPro" id="IPR027417">
    <property type="entry name" value="P-loop_NTPase"/>
</dbReference>
<dbReference type="SUPFAM" id="SSF68912">
    <property type="entry name" value="Rho N-terminal domain-like"/>
    <property type="match status" value="1"/>
</dbReference>
<feature type="region of interest" description="RNA-binding 1" evidence="9">
    <location>
        <begin position="61"/>
        <end position="66"/>
    </location>
</feature>
<evidence type="ECO:0000256" key="2">
    <source>
        <dbReference type="ARBA" id="ARBA00022741"/>
    </source>
</evidence>
<comment type="subunit">
    <text evidence="9">Homohexamer. The homohexamer assembles into an open ring structure.</text>
</comment>
<evidence type="ECO:0000256" key="8">
    <source>
        <dbReference type="ARBA" id="ARBA00023163"/>
    </source>
</evidence>
<keyword evidence="1 9" id="KW-0806">Transcription termination</keyword>
<keyword evidence="3 9" id="KW-0378">Hydrolase</keyword>
<feature type="region of interest" description="RNA-binding 1" evidence="9">
    <location>
        <begin position="108"/>
        <end position="110"/>
    </location>
</feature>
<dbReference type="Pfam" id="PF07497">
    <property type="entry name" value="Rho_RNA_bind"/>
    <property type="match status" value="1"/>
</dbReference>
<comment type="function">
    <text evidence="9">Facilitates transcription termination by a mechanism that involves Rho binding to the nascent RNA, activation of Rho's RNA-dependent ATPase activity, and release of the mRNA from the DNA template.</text>
</comment>
<dbReference type="SUPFAM" id="SSF50249">
    <property type="entry name" value="Nucleic acid-binding proteins"/>
    <property type="match status" value="1"/>
</dbReference>
<evidence type="ECO:0000256" key="11">
    <source>
        <dbReference type="PROSITE-ProRule" id="PRU01203"/>
    </source>
</evidence>
<keyword evidence="4 9" id="KW-0347">Helicase</keyword>
<feature type="domain" description="Rho RNA-BD" evidence="12">
    <location>
        <begin position="48"/>
        <end position="123"/>
    </location>
</feature>
<dbReference type="Gene3D" id="1.10.720.10">
    <property type="match status" value="1"/>
</dbReference>
<dbReference type="GO" id="GO:0016787">
    <property type="term" value="F:hydrolase activity"/>
    <property type="evidence" value="ECO:0007669"/>
    <property type="project" value="UniProtKB-KW"/>
</dbReference>
<keyword evidence="14" id="KW-1185">Reference proteome</keyword>
<dbReference type="Pfam" id="PF07498">
    <property type="entry name" value="Rho_N"/>
    <property type="match status" value="1"/>
</dbReference>
<dbReference type="PROSITE" id="PS51856">
    <property type="entry name" value="RHO_RNA_BD"/>
    <property type="match status" value="1"/>
</dbReference>
<dbReference type="EC" id="3.6.4.-" evidence="9 10"/>
<gene>
    <name evidence="9 13" type="primary">rho</name>
    <name evidence="13" type="ORF">PUV54_06065</name>
</gene>
<dbReference type="InterPro" id="IPR000194">
    <property type="entry name" value="ATPase_F1/V1/A1_a/bsu_nucl-bd"/>
</dbReference>
<dbReference type="SUPFAM" id="SSF52540">
    <property type="entry name" value="P-loop containing nucleoside triphosphate hydrolases"/>
    <property type="match status" value="1"/>
</dbReference>
<keyword evidence="2 9" id="KW-0547">Nucleotide-binding</keyword>
<dbReference type="FunFam" id="3.40.50.300:FF:000072">
    <property type="entry name" value="Transcription termination factor Rho"/>
    <property type="match status" value="1"/>
</dbReference>
<evidence type="ECO:0000256" key="10">
    <source>
        <dbReference type="NCBIfam" id="TIGR00767"/>
    </source>
</evidence>
<dbReference type="SMART" id="SM00382">
    <property type="entry name" value="AAA"/>
    <property type="match status" value="1"/>
</dbReference>
<dbReference type="GO" id="GO:0005524">
    <property type="term" value="F:ATP binding"/>
    <property type="evidence" value="ECO:0007669"/>
    <property type="project" value="UniProtKB-UniRule"/>
</dbReference>
<name>A0AAF0CH63_9PROT</name>
<feature type="site" description="RNA-binding 2" evidence="9">
    <location>
        <position position="326"/>
    </location>
</feature>
<dbReference type="EMBL" id="CP118166">
    <property type="protein sequence ID" value="WDI33239.1"/>
    <property type="molecule type" value="Genomic_DNA"/>
</dbReference>
<keyword evidence="8 9" id="KW-0804">Transcription</keyword>
<feature type="binding site" evidence="9">
    <location>
        <position position="212"/>
    </location>
    <ligand>
        <name>ATP</name>
        <dbReference type="ChEBI" id="CHEBI:30616"/>
    </ligand>
</feature>
<feature type="binding site" evidence="9">
    <location>
        <begin position="181"/>
        <end position="186"/>
    </location>
    <ligand>
        <name>ATP</name>
        <dbReference type="ChEBI" id="CHEBI:30616"/>
    </ligand>
</feature>
<feature type="region of interest" description="RNA-binding 1" evidence="9">
    <location>
        <begin position="78"/>
        <end position="80"/>
    </location>
</feature>
<evidence type="ECO:0000313" key="14">
    <source>
        <dbReference type="Proteomes" id="UP001214043"/>
    </source>
</evidence>
<accession>A0AAF0CH63</accession>
<dbReference type="Pfam" id="PF00006">
    <property type="entry name" value="ATP-synt_ab"/>
    <property type="match status" value="1"/>
</dbReference>
<protein>
    <recommendedName>
        <fullName evidence="9 10">Transcription termination factor Rho</fullName>
        <ecNumber evidence="9 10">3.6.4.-</ecNumber>
    </recommendedName>
    <alternativeName>
        <fullName evidence="9">ATP-dependent helicase Rho</fullName>
    </alternativeName>
</protein>
<dbReference type="InterPro" id="IPR012340">
    <property type="entry name" value="NA-bd_OB-fold"/>
</dbReference>
<evidence type="ECO:0000256" key="7">
    <source>
        <dbReference type="ARBA" id="ARBA00023015"/>
    </source>
</evidence>
<dbReference type="SMART" id="SM00357">
    <property type="entry name" value="CSP"/>
    <property type="match status" value="1"/>
</dbReference>
<dbReference type="CDD" id="cd04459">
    <property type="entry name" value="Rho_CSD"/>
    <property type="match status" value="1"/>
</dbReference>
<sequence>MTLDELKEKTPADLLAFAEELEVENASTMRKQDMLFAILKELADHDVEIHGGGVLEVLPDGFGFLRSPDANYLAGPDDIYVSPNQIRRFALRTGDTVKGEIRSPKDGERYFALLKVHTINFEDPEKARHKVHFDNLTPLYPEERLKMEIGDEKTKDLTARVIDLVAPLGKGQRGLITAPPRTGKTVILQNIAHSIATNHPEAYLIVLLIDERPEEVTDMQRSVKGEVVSSTFDEPAARHVAVAEMVIEKAKRLVEHGRDVVILLDSITRLGRAYNTVVPSSGKVLTGGVDANALQRPKRFFGAARNIEEGGSLTIIATALIETGSKMDEVIFEEFKGTGNSELILDRKVADKRVYPAIDIAKSGTRKEDLITDKGAMQKIFVLRRILAPMGVNDAIEFLLDKLKQTKTNQDFFDSMNT</sequence>
<dbReference type="Proteomes" id="UP001214043">
    <property type="component" value="Chromosome"/>
</dbReference>
<evidence type="ECO:0000256" key="4">
    <source>
        <dbReference type="ARBA" id="ARBA00022806"/>
    </source>
</evidence>
<reference evidence="13" key="1">
    <citation type="submission" date="2023-02" db="EMBL/GenBank/DDBJ databases">
        <title>Genome sequence of Hyphococcus flavus.</title>
        <authorList>
            <person name="Rong J.-C."/>
            <person name="Zhao Q."/>
            <person name="Yi M."/>
            <person name="Wu J.-Y."/>
        </authorList>
    </citation>
    <scope>NUCLEOTIDE SEQUENCE</scope>
    <source>
        <strain evidence="13">MCCC 1K03223</strain>
    </source>
</reference>
<dbReference type="AlphaFoldDB" id="A0AAF0CH63"/>
<dbReference type="GO" id="GO:0008186">
    <property type="term" value="F:ATP-dependent activity, acting on RNA"/>
    <property type="evidence" value="ECO:0007669"/>
    <property type="project" value="UniProtKB-UniRule"/>
</dbReference>
<dbReference type="GO" id="GO:0006353">
    <property type="term" value="P:DNA-templated transcription termination"/>
    <property type="evidence" value="ECO:0007669"/>
    <property type="project" value="UniProtKB-UniRule"/>
</dbReference>
<keyword evidence="6 9" id="KW-0694">RNA-binding</keyword>
<comment type="similarity">
    <text evidence="9 11">Belongs to the Rho family.</text>
</comment>
<evidence type="ECO:0000256" key="6">
    <source>
        <dbReference type="ARBA" id="ARBA00022884"/>
    </source>
</evidence>
<dbReference type="GO" id="GO:0003723">
    <property type="term" value="F:RNA binding"/>
    <property type="evidence" value="ECO:0007669"/>
    <property type="project" value="UniProtKB-UniRule"/>
</dbReference>
<keyword evidence="5 9" id="KW-0067">ATP-binding</keyword>
<dbReference type="InterPro" id="IPR041703">
    <property type="entry name" value="Rho_factor_ATP-bd"/>
</dbReference>
<dbReference type="KEGG" id="hfl:PUV54_06065"/>
<dbReference type="InterPro" id="IPR011129">
    <property type="entry name" value="CSD"/>
</dbReference>
<dbReference type="SMART" id="SM00959">
    <property type="entry name" value="Rho_N"/>
    <property type="match status" value="1"/>
</dbReference>
<evidence type="ECO:0000256" key="5">
    <source>
        <dbReference type="ARBA" id="ARBA00022840"/>
    </source>
</evidence>
<dbReference type="InterPro" id="IPR003593">
    <property type="entry name" value="AAA+_ATPase"/>
</dbReference>
<dbReference type="PANTHER" id="PTHR46425:SF1">
    <property type="entry name" value="TRANSCRIPTION TERMINATION FACTOR RHO"/>
    <property type="match status" value="1"/>
</dbReference>